<comment type="caution">
    <text evidence="1">The sequence shown here is derived from an EMBL/GenBank/DDBJ whole genome shotgun (WGS) entry which is preliminary data.</text>
</comment>
<evidence type="ECO:0000313" key="1">
    <source>
        <dbReference type="EMBL" id="GBH22406.1"/>
    </source>
</evidence>
<protein>
    <submittedName>
        <fullName evidence="1">Uncharacterized protein</fullName>
    </submittedName>
</protein>
<proteinExistence type="predicted"/>
<dbReference type="AlphaFoldDB" id="A0A2V0RAP0"/>
<name>A0A2V0RAP0_9ZZZZ</name>
<sequence length="542" mass="57146">MSYVQATKAYAVDVAEASTNAFNKQARGDIEAPGANENVRLFTAKGGSAVTLSSATTSASIVFDPEASLRNGQLHVNVFERNAAGSCVAVQTTSLGRPSSEFLSCGVLSSGLKVFNSSGVDVIGGTQSSAVLTSIPKDLSTITSTDLSNSCANHERDLISGVVSREDSTMTTTFSNHFGQKMALCRTDTEANVVKRIWDEARGSRRSTVGESLSFTIPTDMNVPDSGTLTTVQIAAELAASPTYIGGSTPATGGRVFLDTARLTAANNPLTLATYTVDVNAYLQFQNASGDVPAYFLSARVYAMDAAGTIVDTSNVDDRVNVDSQAFDASFRCTLKSSSTPIARVAAVAVYNNSNMTTDLVSNGQTHMVVTAYEETADVPARPIHVTVLEGLNLGATLNLSSFAVLTGVPDATNVFISPSTTSTESVYDDNAVEMFLKSVSRSMPRAFTIAGQESTGRQLQALYGDEKLEVAFKAMSFSEVGSELKRIGKYAKRGTKELMHVMRELEPLMDRGSAMAGLPGPAGVIGSGMAVGAELSRMSRR</sequence>
<organism evidence="1">
    <name type="scientific">viral metagenome</name>
    <dbReference type="NCBI Taxonomy" id="1070528"/>
    <lineage>
        <taxon>unclassified sequences</taxon>
        <taxon>metagenomes</taxon>
        <taxon>organismal metagenomes</taxon>
    </lineage>
</organism>
<reference evidence="1" key="1">
    <citation type="submission" date="2017-04" db="EMBL/GenBank/DDBJ databases">
        <title>Unveiling RNA virosphere associated with marine microorganisms.</title>
        <authorList>
            <person name="Urayama S."/>
            <person name="Takaki Y."/>
            <person name="Nishi S."/>
            <person name="Yoshida Y."/>
            <person name="Deguchi S."/>
            <person name="Takai K."/>
            <person name="Nunoura T."/>
        </authorList>
    </citation>
    <scope>NUCLEOTIDE SEQUENCE</scope>
</reference>
<accession>A0A2V0RAP0</accession>
<dbReference type="EMBL" id="BDQB01000269">
    <property type="protein sequence ID" value="GBH22406.1"/>
    <property type="molecule type" value="Genomic_RNA"/>
</dbReference>